<evidence type="ECO:0000313" key="3">
    <source>
        <dbReference type="Proteomes" id="UP000239576"/>
    </source>
</evidence>
<comment type="caution">
    <text evidence="2">The sequence shown here is derived from an EMBL/GenBank/DDBJ whole genome shotgun (WGS) entry which is preliminary data.</text>
</comment>
<reference evidence="3" key="1">
    <citation type="submission" date="2018-02" db="EMBL/GenBank/DDBJ databases">
        <authorList>
            <person name="Moore K."/>
            <person name="Momper L."/>
        </authorList>
    </citation>
    <scope>NUCLEOTIDE SEQUENCE [LARGE SCALE GENOMIC DNA]</scope>
    <source>
        <strain evidence="3">ULC18</strain>
    </source>
</reference>
<accession>A0A2T1DTJ5</accession>
<evidence type="ECO:0000313" key="2">
    <source>
        <dbReference type="EMBL" id="PSB23751.1"/>
    </source>
</evidence>
<name>A0A2T1DTJ5_9CYAN</name>
<dbReference type="Gene3D" id="3.40.50.2000">
    <property type="entry name" value="Glycogen Phosphorylase B"/>
    <property type="match status" value="1"/>
</dbReference>
<dbReference type="GO" id="GO:0005975">
    <property type="term" value="P:carbohydrate metabolic process"/>
    <property type="evidence" value="ECO:0007669"/>
    <property type="project" value="InterPro"/>
</dbReference>
<dbReference type="Proteomes" id="UP000239576">
    <property type="component" value="Unassembled WGS sequence"/>
</dbReference>
<dbReference type="GO" id="GO:0016758">
    <property type="term" value="F:hexosyltransferase activity"/>
    <property type="evidence" value="ECO:0007669"/>
    <property type="project" value="InterPro"/>
</dbReference>
<sequence length="182" mass="20518">MTRFLVGTIPIIGHVSPALPIIRELVKRGHDVVWYTGQVYQTTVEQTGAQFEPIRSWLDYSDLKNVPAALMDQREAAKGIEQLKFDLKNFFIDPAVGQVKDLSDILDRFPADILIADSMFLGVSWLAEQKRLPWAEFGTSALALSSRNTAPFGSGLQPSNTVFRRLRNHGLRYFFNKRCCAS</sequence>
<dbReference type="EMBL" id="PVWK01000159">
    <property type="protein sequence ID" value="PSB23751.1"/>
    <property type="molecule type" value="Genomic_DNA"/>
</dbReference>
<keyword evidence="3" id="KW-1185">Reference proteome</keyword>
<reference evidence="2 3" key="2">
    <citation type="submission" date="2018-03" db="EMBL/GenBank/DDBJ databases">
        <title>The ancient ancestry and fast evolution of plastids.</title>
        <authorList>
            <person name="Moore K.R."/>
            <person name="Magnabosco C."/>
            <person name="Momper L."/>
            <person name="Gold D.A."/>
            <person name="Bosak T."/>
            <person name="Fournier G.P."/>
        </authorList>
    </citation>
    <scope>NUCLEOTIDE SEQUENCE [LARGE SCALE GENOMIC DNA]</scope>
    <source>
        <strain evidence="2 3">ULC18</strain>
    </source>
</reference>
<dbReference type="Pfam" id="PF03033">
    <property type="entry name" value="Glyco_transf_28"/>
    <property type="match status" value="1"/>
</dbReference>
<dbReference type="AlphaFoldDB" id="A0A2T1DTJ5"/>
<proteinExistence type="predicted"/>
<protein>
    <recommendedName>
        <fullName evidence="1">Glycosyltransferase family 28 N-terminal domain-containing protein</fullName>
    </recommendedName>
</protein>
<evidence type="ECO:0000259" key="1">
    <source>
        <dbReference type="Pfam" id="PF03033"/>
    </source>
</evidence>
<dbReference type="InterPro" id="IPR004276">
    <property type="entry name" value="GlycoTrans_28_N"/>
</dbReference>
<dbReference type="SUPFAM" id="SSF53756">
    <property type="entry name" value="UDP-Glycosyltransferase/glycogen phosphorylase"/>
    <property type="match status" value="1"/>
</dbReference>
<dbReference type="RefSeq" id="WP_106260888.1">
    <property type="nucleotide sequence ID" value="NZ_CAWNSW010000143.1"/>
</dbReference>
<dbReference type="OrthoDB" id="9805366at2"/>
<feature type="domain" description="Glycosyltransferase family 28 N-terminal" evidence="1">
    <location>
        <begin position="13"/>
        <end position="97"/>
    </location>
</feature>
<organism evidence="2 3">
    <name type="scientific">Stenomitos frigidus ULC18</name>
    <dbReference type="NCBI Taxonomy" id="2107698"/>
    <lineage>
        <taxon>Bacteria</taxon>
        <taxon>Bacillati</taxon>
        <taxon>Cyanobacteriota</taxon>
        <taxon>Cyanophyceae</taxon>
        <taxon>Leptolyngbyales</taxon>
        <taxon>Leptolyngbyaceae</taxon>
        <taxon>Stenomitos</taxon>
    </lineage>
</organism>
<dbReference type="GO" id="GO:1901137">
    <property type="term" value="P:carbohydrate derivative biosynthetic process"/>
    <property type="evidence" value="ECO:0007669"/>
    <property type="project" value="UniProtKB-ARBA"/>
</dbReference>
<gene>
    <name evidence="2" type="ORF">C7B82_29925</name>
</gene>